<comment type="similarity">
    <text evidence="2 8">Belongs to the beta-class carbonic anhydrase family.</text>
</comment>
<dbReference type="InterPro" id="IPR045066">
    <property type="entry name" value="Beta_CA_cladeB"/>
</dbReference>
<name>A0ABQ4SDF5_9HYPH</name>
<evidence type="ECO:0000256" key="2">
    <source>
        <dbReference type="ARBA" id="ARBA00006217"/>
    </source>
</evidence>
<dbReference type="EMBL" id="BPQQ01000018">
    <property type="protein sequence ID" value="GJD99852.1"/>
    <property type="molecule type" value="Genomic_DNA"/>
</dbReference>
<evidence type="ECO:0000256" key="8">
    <source>
        <dbReference type="RuleBase" id="RU003956"/>
    </source>
</evidence>
<sequence>MLPQTLTDGYRAFLDDRFARERGRYETLADGQSPEIMVISCCDSRVSPEVIFDARPGELFVVRNVANLVPPFETAGEYHGTSAALEFAVQALKVQHIVVLGHARCGGVRAFADDAAPLSPGDFIGRWVSLIAPAAERIGPGRGDDYLERLEYATVENSLTNLMTFPCVRILVERGRLHLHGAHFGIATGELRVRDPETGAFRLAVPEAGTSPTRLIRCQDTGSSGG</sequence>
<dbReference type="PANTHER" id="PTHR11002:SF76">
    <property type="entry name" value="CARBONIC ANHYDRASE"/>
    <property type="match status" value="1"/>
</dbReference>
<gene>
    <name evidence="9" type="primary">cynT_1</name>
    <name evidence="9" type="ORF">GMJLKIPL_1770</name>
</gene>
<reference evidence="9" key="1">
    <citation type="journal article" date="2021" name="Front. Microbiol.">
        <title>Comprehensive Comparative Genomics and Phenotyping of Methylobacterium Species.</title>
        <authorList>
            <person name="Alessa O."/>
            <person name="Ogura Y."/>
            <person name="Fujitani Y."/>
            <person name="Takami H."/>
            <person name="Hayashi T."/>
            <person name="Sahin N."/>
            <person name="Tani A."/>
        </authorList>
    </citation>
    <scope>NUCLEOTIDE SEQUENCE</scope>
    <source>
        <strain evidence="9">DSM 17168</strain>
    </source>
</reference>
<evidence type="ECO:0000313" key="9">
    <source>
        <dbReference type="EMBL" id="GJD99852.1"/>
    </source>
</evidence>
<dbReference type="RefSeq" id="WP_238234731.1">
    <property type="nucleotide sequence ID" value="NZ_BPQQ01000018.1"/>
</dbReference>
<evidence type="ECO:0000256" key="7">
    <source>
        <dbReference type="ARBA" id="ARBA00048348"/>
    </source>
</evidence>
<keyword evidence="4" id="KW-0479">Metal-binding</keyword>
<dbReference type="Gene3D" id="3.40.1050.10">
    <property type="entry name" value="Carbonic anhydrase"/>
    <property type="match status" value="1"/>
</dbReference>
<comment type="function">
    <text evidence="8">Reversible hydration of carbon dioxide.</text>
</comment>
<dbReference type="EC" id="4.2.1.1" evidence="3 8"/>
<dbReference type="PANTHER" id="PTHR11002">
    <property type="entry name" value="CARBONIC ANHYDRASE"/>
    <property type="match status" value="1"/>
</dbReference>
<evidence type="ECO:0000256" key="5">
    <source>
        <dbReference type="ARBA" id="ARBA00022833"/>
    </source>
</evidence>
<reference evidence="9" key="2">
    <citation type="submission" date="2021-08" db="EMBL/GenBank/DDBJ databases">
        <authorList>
            <person name="Tani A."/>
            <person name="Ola A."/>
            <person name="Ogura Y."/>
            <person name="Katsura K."/>
            <person name="Hayashi T."/>
        </authorList>
    </citation>
    <scope>NUCLEOTIDE SEQUENCE</scope>
    <source>
        <strain evidence="9">DSM 17168</strain>
    </source>
</reference>
<evidence type="ECO:0000256" key="1">
    <source>
        <dbReference type="ARBA" id="ARBA00001947"/>
    </source>
</evidence>
<proteinExistence type="inferred from homology"/>
<dbReference type="PROSITE" id="PS00705">
    <property type="entry name" value="PROK_CO2_ANHYDRASE_2"/>
    <property type="match status" value="1"/>
</dbReference>
<dbReference type="InterPro" id="IPR001765">
    <property type="entry name" value="Carbonic_anhydrase"/>
</dbReference>
<dbReference type="InterPro" id="IPR015892">
    <property type="entry name" value="Carbonic_anhydrase_CS"/>
</dbReference>
<organism evidence="9 10">
    <name type="scientific">Methylobacterium isbiliense</name>
    <dbReference type="NCBI Taxonomy" id="315478"/>
    <lineage>
        <taxon>Bacteria</taxon>
        <taxon>Pseudomonadati</taxon>
        <taxon>Pseudomonadota</taxon>
        <taxon>Alphaproteobacteria</taxon>
        <taxon>Hyphomicrobiales</taxon>
        <taxon>Methylobacteriaceae</taxon>
        <taxon>Methylobacterium</taxon>
    </lineage>
</organism>
<dbReference type="InterPro" id="IPR036874">
    <property type="entry name" value="Carbonic_anhydrase_sf"/>
</dbReference>
<dbReference type="Pfam" id="PF00484">
    <property type="entry name" value="Pro_CA"/>
    <property type="match status" value="1"/>
</dbReference>
<comment type="cofactor">
    <cofactor evidence="1">
        <name>Zn(2+)</name>
        <dbReference type="ChEBI" id="CHEBI:29105"/>
    </cofactor>
</comment>
<evidence type="ECO:0000256" key="4">
    <source>
        <dbReference type="ARBA" id="ARBA00022723"/>
    </source>
</evidence>
<evidence type="ECO:0000256" key="3">
    <source>
        <dbReference type="ARBA" id="ARBA00012925"/>
    </source>
</evidence>
<accession>A0ABQ4SDF5</accession>
<evidence type="ECO:0000256" key="6">
    <source>
        <dbReference type="ARBA" id="ARBA00023239"/>
    </source>
</evidence>
<keyword evidence="10" id="KW-1185">Reference proteome</keyword>
<keyword evidence="5 8" id="KW-0862">Zinc</keyword>
<evidence type="ECO:0000313" key="10">
    <source>
        <dbReference type="Proteomes" id="UP001055153"/>
    </source>
</evidence>
<dbReference type="CDD" id="cd00884">
    <property type="entry name" value="beta_CA_cladeB"/>
    <property type="match status" value="1"/>
</dbReference>
<protein>
    <recommendedName>
        <fullName evidence="3 8">Carbonic anhydrase</fullName>
        <ecNumber evidence="3 8">4.2.1.1</ecNumber>
    </recommendedName>
    <alternativeName>
        <fullName evidence="8">Carbonate dehydratase</fullName>
    </alternativeName>
</protein>
<dbReference type="SUPFAM" id="SSF53056">
    <property type="entry name" value="beta-carbonic anhydrase, cab"/>
    <property type="match status" value="1"/>
</dbReference>
<comment type="catalytic activity">
    <reaction evidence="7 8">
        <text>hydrogencarbonate + H(+) = CO2 + H2O</text>
        <dbReference type="Rhea" id="RHEA:10748"/>
        <dbReference type="ChEBI" id="CHEBI:15377"/>
        <dbReference type="ChEBI" id="CHEBI:15378"/>
        <dbReference type="ChEBI" id="CHEBI:16526"/>
        <dbReference type="ChEBI" id="CHEBI:17544"/>
        <dbReference type="EC" id="4.2.1.1"/>
    </reaction>
</comment>
<comment type="caution">
    <text evidence="9">The sequence shown here is derived from an EMBL/GenBank/DDBJ whole genome shotgun (WGS) entry which is preliminary data.</text>
</comment>
<dbReference type="SMART" id="SM00947">
    <property type="entry name" value="Pro_CA"/>
    <property type="match status" value="1"/>
</dbReference>
<keyword evidence="6 8" id="KW-0456">Lyase</keyword>
<dbReference type="Proteomes" id="UP001055153">
    <property type="component" value="Unassembled WGS sequence"/>
</dbReference>